<sequence length="97" mass="10928">MAGAAAVGKDEDDIWGKARKAADDLYEIRDTFFPQNPYVKTSKLQHESDLALKLLDSIPAEGRKLPVQRATYGYLRGKILDVVPDYRKEAEDCNPLF</sequence>
<evidence type="ECO:0000313" key="2">
    <source>
        <dbReference type="Proteomes" id="UP001165190"/>
    </source>
</evidence>
<protein>
    <submittedName>
        <fullName evidence="1">Uncharacterized protein</fullName>
    </submittedName>
</protein>
<dbReference type="AlphaFoldDB" id="A0A9W7HMM3"/>
<proteinExistence type="predicted"/>
<keyword evidence="2" id="KW-1185">Reference proteome</keyword>
<comment type="caution">
    <text evidence="1">The sequence shown here is derived from an EMBL/GenBank/DDBJ whole genome shotgun (WGS) entry which is preliminary data.</text>
</comment>
<dbReference type="OrthoDB" id="423589at2759"/>
<reference evidence="1" key="1">
    <citation type="submission" date="2023-05" db="EMBL/GenBank/DDBJ databases">
        <title>Genome and transcriptome analyses reveal genes involved in the formation of fine ridges on petal epidermal cells in Hibiscus trionum.</title>
        <authorList>
            <person name="Koshimizu S."/>
            <person name="Masuda S."/>
            <person name="Ishii T."/>
            <person name="Shirasu K."/>
            <person name="Hoshino A."/>
            <person name="Arita M."/>
        </authorList>
    </citation>
    <scope>NUCLEOTIDE SEQUENCE</scope>
    <source>
        <strain evidence="1">Hamamatsu line</strain>
    </source>
</reference>
<dbReference type="Proteomes" id="UP001165190">
    <property type="component" value="Unassembled WGS sequence"/>
</dbReference>
<dbReference type="Gene3D" id="1.25.40.10">
    <property type="entry name" value="Tetratricopeptide repeat domain"/>
    <property type="match status" value="1"/>
</dbReference>
<evidence type="ECO:0000313" key="1">
    <source>
        <dbReference type="EMBL" id="GMI79871.1"/>
    </source>
</evidence>
<accession>A0A9W7HMM3</accession>
<name>A0A9W7HMM3_HIBTR</name>
<gene>
    <name evidence="1" type="ORF">HRI_001656400</name>
</gene>
<dbReference type="EMBL" id="BSYR01000017">
    <property type="protein sequence ID" value="GMI79871.1"/>
    <property type="molecule type" value="Genomic_DNA"/>
</dbReference>
<organism evidence="1 2">
    <name type="scientific">Hibiscus trionum</name>
    <name type="common">Flower of an hour</name>
    <dbReference type="NCBI Taxonomy" id="183268"/>
    <lineage>
        <taxon>Eukaryota</taxon>
        <taxon>Viridiplantae</taxon>
        <taxon>Streptophyta</taxon>
        <taxon>Embryophyta</taxon>
        <taxon>Tracheophyta</taxon>
        <taxon>Spermatophyta</taxon>
        <taxon>Magnoliopsida</taxon>
        <taxon>eudicotyledons</taxon>
        <taxon>Gunneridae</taxon>
        <taxon>Pentapetalae</taxon>
        <taxon>rosids</taxon>
        <taxon>malvids</taxon>
        <taxon>Malvales</taxon>
        <taxon>Malvaceae</taxon>
        <taxon>Malvoideae</taxon>
        <taxon>Hibiscus</taxon>
    </lineage>
</organism>
<dbReference type="InterPro" id="IPR011990">
    <property type="entry name" value="TPR-like_helical_dom_sf"/>
</dbReference>